<dbReference type="PROSITE" id="PS50119">
    <property type="entry name" value="ZF_BBOX"/>
    <property type="match status" value="5"/>
</dbReference>
<protein>
    <recommendedName>
        <fullName evidence="2">B box-type domain-containing protein</fullName>
    </recommendedName>
</protein>
<evidence type="ECO:0000313" key="4">
    <source>
        <dbReference type="Proteomes" id="UP000596742"/>
    </source>
</evidence>
<organism evidence="3 4">
    <name type="scientific">Mytilus galloprovincialis</name>
    <name type="common">Mediterranean mussel</name>
    <dbReference type="NCBI Taxonomy" id="29158"/>
    <lineage>
        <taxon>Eukaryota</taxon>
        <taxon>Metazoa</taxon>
        <taxon>Spiralia</taxon>
        <taxon>Lophotrochozoa</taxon>
        <taxon>Mollusca</taxon>
        <taxon>Bivalvia</taxon>
        <taxon>Autobranchia</taxon>
        <taxon>Pteriomorphia</taxon>
        <taxon>Mytilida</taxon>
        <taxon>Mytiloidea</taxon>
        <taxon>Mytilidae</taxon>
        <taxon>Mytilinae</taxon>
        <taxon>Mytilus</taxon>
    </lineage>
</organism>
<dbReference type="Gene3D" id="3.30.160.60">
    <property type="entry name" value="Classic Zinc Finger"/>
    <property type="match status" value="2"/>
</dbReference>
<sequence>MSENQFCDPCSSRNLMVASTHYCQDCEEKYCDTCTTSHQNQKATKDHRIMANNIFKKMCDPCNVNSKETTGSYVCEECEEFLCTECKAHHTLQKQNTDHTIKSIVEKIHCDPCHRADRREHARYFCQDCTDPEPLCQTCANQHQAMKMTKNHKLSADIATYILRYENTQKRDTIKSIQEEIATNMDHGGDQKMCEPCNYNNITSTAVHYCEDCDERYCNKCILKHNSNRRFAHHNVVNLNDLMKSMDICEPCKFNNDNVRATYICENCIEYLCGDCKRGHLSHKKQRHHNVTPLLSSFFCTNCQGLGNTVNATNFCTNCEDLLCETCSADHKSMKKTRGHTLTPDMA</sequence>
<dbReference type="PANTHER" id="PTHR25462:SF296">
    <property type="entry name" value="MEIOTIC P26, ISOFORM F"/>
    <property type="match status" value="1"/>
</dbReference>
<feature type="domain" description="B box-type" evidence="2">
    <location>
        <begin position="189"/>
        <end position="239"/>
    </location>
</feature>
<dbReference type="InterPro" id="IPR000315">
    <property type="entry name" value="Znf_B-box"/>
</dbReference>
<feature type="non-terminal residue" evidence="3">
    <location>
        <position position="347"/>
    </location>
</feature>
<keyword evidence="1" id="KW-0479">Metal-binding</keyword>
<dbReference type="SMART" id="SM00336">
    <property type="entry name" value="BBOX"/>
    <property type="match status" value="6"/>
</dbReference>
<gene>
    <name evidence="3" type="ORF">MGAL_10B010118</name>
</gene>
<comment type="caution">
    <text evidence="3">The sequence shown here is derived from an EMBL/GenBank/DDBJ whole genome shotgun (WGS) entry which is preliminary data.</text>
</comment>
<evidence type="ECO:0000259" key="2">
    <source>
        <dbReference type="PROSITE" id="PS50119"/>
    </source>
</evidence>
<dbReference type="Proteomes" id="UP000596742">
    <property type="component" value="Unassembled WGS sequence"/>
</dbReference>
<dbReference type="Pfam" id="PF22586">
    <property type="entry name" value="ANCHR-like_BBOX"/>
    <property type="match status" value="1"/>
</dbReference>
<evidence type="ECO:0000313" key="3">
    <source>
        <dbReference type="EMBL" id="VDI28332.1"/>
    </source>
</evidence>
<name>A0A8B6E451_MYTGA</name>
<keyword evidence="1" id="KW-0863">Zinc-finger</keyword>
<dbReference type="GO" id="GO:0008270">
    <property type="term" value="F:zinc ion binding"/>
    <property type="evidence" value="ECO:0007669"/>
    <property type="project" value="UniProtKB-KW"/>
</dbReference>
<dbReference type="InterPro" id="IPR047153">
    <property type="entry name" value="TRIM45/56/19-like"/>
</dbReference>
<dbReference type="CDD" id="cd19757">
    <property type="entry name" value="Bbox1"/>
    <property type="match status" value="1"/>
</dbReference>
<accession>A0A8B6E451</accession>
<feature type="domain" description="B box-type" evidence="2">
    <location>
        <begin position="58"/>
        <end position="104"/>
    </location>
</feature>
<dbReference type="AlphaFoldDB" id="A0A8B6E451"/>
<dbReference type="OrthoDB" id="6065484at2759"/>
<feature type="domain" description="B box-type" evidence="2">
    <location>
        <begin position="295"/>
        <end position="345"/>
    </location>
</feature>
<evidence type="ECO:0000256" key="1">
    <source>
        <dbReference type="PROSITE-ProRule" id="PRU00024"/>
    </source>
</evidence>
<feature type="domain" description="B box-type" evidence="2">
    <location>
        <begin position="2"/>
        <end position="52"/>
    </location>
</feature>
<proteinExistence type="predicted"/>
<reference evidence="3" key="1">
    <citation type="submission" date="2018-11" db="EMBL/GenBank/DDBJ databases">
        <authorList>
            <person name="Alioto T."/>
            <person name="Alioto T."/>
        </authorList>
    </citation>
    <scope>NUCLEOTIDE SEQUENCE</scope>
</reference>
<keyword evidence="1" id="KW-0862">Zinc</keyword>
<keyword evidence="4" id="KW-1185">Reference proteome</keyword>
<feature type="domain" description="B box-type" evidence="2">
    <location>
        <begin position="244"/>
        <end position="294"/>
    </location>
</feature>
<dbReference type="PANTHER" id="PTHR25462">
    <property type="entry name" value="BONUS, ISOFORM C-RELATED"/>
    <property type="match status" value="1"/>
</dbReference>
<dbReference type="EMBL" id="UYJE01004475">
    <property type="protein sequence ID" value="VDI28332.1"/>
    <property type="molecule type" value="Genomic_DNA"/>
</dbReference>